<proteinExistence type="predicted"/>
<gene>
    <name evidence="2" type="ORF">EHV15_36195</name>
</gene>
<name>A0A3P3T8Y1_9BACL</name>
<organism evidence="2 3">
    <name type="scientific">Paenibacillus oralis</name>
    <dbReference type="NCBI Taxonomy" id="2490856"/>
    <lineage>
        <taxon>Bacteria</taxon>
        <taxon>Bacillati</taxon>
        <taxon>Bacillota</taxon>
        <taxon>Bacilli</taxon>
        <taxon>Bacillales</taxon>
        <taxon>Paenibacillaceae</taxon>
        <taxon>Paenibacillus</taxon>
    </lineage>
</organism>
<feature type="region of interest" description="Disordered" evidence="1">
    <location>
        <begin position="82"/>
        <end position="189"/>
    </location>
</feature>
<feature type="compositionally biased region" description="Pro residues" evidence="1">
    <location>
        <begin position="148"/>
        <end position="166"/>
    </location>
</feature>
<reference evidence="2 3" key="1">
    <citation type="submission" date="2018-11" db="EMBL/GenBank/DDBJ databases">
        <title>Genome sequencing of Paenibacillus sp. KCOM 3021 (= ChDC PVNT-B20).</title>
        <authorList>
            <person name="Kook J.-K."/>
            <person name="Park S.-N."/>
            <person name="Lim Y.K."/>
        </authorList>
    </citation>
    <scope>NUCLEOTIDE SEQUENCE [LARGE SCALE GENOMIC DNA]</scope>
    <source>
        <strain evidence="2 3">KCOM 3021</strain>
    </source>
</reference>
<sequence>MIRSTFPPPPDWEEIADLIGDATINHLSDYLGDVPSPPSRSEIERATDTPLPQLDTSVETDDLVPKVPDEYKKGKIVFELNNGPEIEVKDESKPFRIDDPLENVNQKSDPVGVPVIPGDPRNNSDGIKQPDSIDTGAAPQPKVETGAPPVPNPTPETPPSTVPVPADPGGGPAIPDATDGPIPIPKGGG</sequence>
<protein>
    <submittedName>
        <fullName evidence="2">Uncharacterized protein</fullName>
    </submittedName>
</protein>
<evidence type="ECO:0000313" key="3">
    <source>
        <dbReference type="Proteomes" id="UP000267017"/>
    </source>
</evidence>
<accession>A0A3P3T8Y1</accession>
<feature type="compositionally biased region" description="Low complexity" evidence="1">
    <location>
        <begin position="109"/>
        <end position="120"/>
    </location>
</feature>
<dbReference type="EMBL" id="RRCN01000003">
    <property type="protein sequence ID" value="RRJ54004.1"/>
    <property type="molecule type" value="Genomic_DNA"/>
</dbReference>
<feature type="compositionally biased region" description="Basic and acidic residues" evidence="1">
    <location>
        <begin position="86"/>
        <end position="99"/>
    </location>
</feature>
<feature type="region of interest" description="Disordered" evidence="1">
    <location>
        <begin position="30"/>
        <end position="66"/>
    </location>
</feature>
<evidence type="ECO:0000313" key="2">
    <source>
        <dbReference type="EMBL" id="RRJ54004.1"/>
    </source>
</evidence>
<dbReference type="OrthoDB" id="2620876at2"/>
<keyword evidence="3" id="KW-1185">Reference proteome</keyword>
<dbReference type="Proteomes" id="UP000267017">
    <property type="component" value="Unassembled WGS sequence"/>
</dbReference>
<comment type="caution">
    <text evidence="2">The sequence shown here is derived from an EMBL/GenBank/DDBJ whole genome shotgun (WGS) entry which is preliminary data.</text>
</comment>
<evidence type="ECO:0000256" key="1">
    <source>
        <dbReference type="SAM" id="MobiDB-lite"/>
    </source>
</evidence>
<dbReference type="AlphaFoldDB" id="A0A3P3T8Y1"/>